<dbReference type="InterPro" id="IPR011386">
    <property type="entry name" value="Put_ATP-NAD_kin"/>
</dbReference>
<evidence type="ECO:0000313" key="1">
    <source>
        <dbReference type="EMBL" id="MFC4803470.1"/>
    </source>
</evidence>
<dbReference type="GO" id="GO:0016301">
    <property type="term" value="F:kinase activity"/>
    <property type="evidence" value="ECO:0007669"/>
    <property type="project" value="UniProtKB-KW"/>
</dbReference>
<accession>A0ABV9QFQ7</accession>
<dbReference type="InterPro" id="IPR017438">
    <property type="entry name" value="ATP-NAD_kinase_N"/>
</dbReference>
<protein>
    <submittedName>
        <fullName evidence="1">ATP-NAD kinase family protein</fullName>
    </submittedName>
</protein>
<evidence type="ECO:0000313" key="2">
    <source>
        <dbReference type="Proteomes" id="UP001595916"/>
    </source>
</evidence>
<sequence length="369" mass="40776">MKKLGLIINPIAGMGGSVGLKGTDGCLEEARRRGALPKSNERTKKALEELEPIREELLVYTAGGDMGGSAAQELGFRTVILRDEGDDTTQEDTLELARVLKEEGVDLILFAGGDGTARNIYQALGTDVTVLGIPSGVKIHSPVYAISPKMAGRLALLFLKGEIRSTKDEEVLDIDEEEYRRGRIYTKLYGYLKLPVEKRYTQNRKAPSPLSELANADAIAHQIIEDMEEDTYYLIGAGTTTAGIMHYLDLQNTLIGVDLIYNRKLVENDVYGEKIIERIKGRRTKLIVTVTGGQGFLFGRGNQQLTPEVLREVGRENIVIVATKMKLAELQGAPLRIDTDDEELNRELSGYYKAVVGYREYTACKVSTD</sequence>
<dbReference type="InterPro" id="IPR002504">
    <property type="entry name" value="NADK"/>
</dbReference>
<dbReference type="InterPro" id="IPR016064">
    <property type="entry name" value="NAD/diacylglycerol_kinase_sf"/>
</dbReference>
<dbReference type="SUPFAM" id="SSF111331">
    <property type="entry name" value="NAD kinase/diacylglycerol kinase-like"/>
    <property type="match status" value="1"/>
</dbReference>
<dbReference type="PANTHER" id="PTHR40697:SF2">
    <property type="entry name" value="ATP-NAD KINASE-RELATED"/>
    <property type="match status" value="1"/>
</dbReference>
<gene>
    <name evidence="1" type="ORF">ACFO4R_00095</name>
</gene>
<organism evidence="1 2">
    <name type="scientific">Filifactor villosus</name>
    <dbReference type="NCBI Taxonomy" id="29374"/>
    <lineage>
        <taxon>Bacteria</taxon>
        <taxon>Bacillati</taxon>
        <taxon>Bacillota</taxon>
        <taxon>Clostridia</taxon>
        <taxon>Peptostreptococcales</taxon>
        <taxon>Filifactoraceae</taxon>
        <taxon>Filifactor</taxon>
    </lineage>
</organism>
<dbReference type="Gene3D" id="3.40.50.10330">
    <property type="entry name" value="Probable inorganic polyphosphate/atp-NAD kinase, domain 1"/>
    <property type="match status" value="1"/>
</dbReference>
<dbReference type="Pfam" id="PF01513">
    <property type="entry name" value="NAD_kinase"/>
    <property type="match status" value="1"/>
</dbReference>
<dbReference type="Pfam" id="PF20143">
    <property type="entry name" value="NAD_kinase_C"/>
    <property type="match status" value="1"/>
</dbReference>
<keyword evidence="1" id="KW-0808">Transferase</keyword>
<dbReference type="RefSeq" id="WP_379786905.1">
    <property type="nucleotide sequence ID" value="NZ_JBHSHL010000002.1"/>
</dbReference>
<dbReference type="Proteomes" id="UP001595916">
    <property type="component" value="Unassembled WGS sequence"/>
</dbReference>
<dbReference type="InterPro" id="IPR039065">
    <property type="entry name" value="AcoX-like"/>
</dbReference>
<name>A0ABV9QFQ7_9FIRM</name>
<keyword evidence="1" id="KW-0418">Kinase</keyword>
<proteinExistence type="predicted"/>
<reference evidence="2" key="1">
    <citation type="journal article" date="2019" name="Int. J. Syst. Evol. Microbiol.">
        <title>The Global Catalogue of Microorganisms (GCM) 10K type strain sequencing project: providing services to taxonomists for standard genome sequencing and annotation.</title>
        <authorList>
            <consortium name="The Broad Institute Genomics Platform"/>
            <consortium name="The Broad Institute Genome Sequencing Center for Infectious Disease"/>
            <person name="Wu L."/>
            <person name="Ma J."/>
        </authorList>
    </citation>
    <scope>NUCLEOTIDE SEQUENCE [LARGE SCALE GENOMIC DNA]</scope>
    <source>
        <strain evidence="2">CCUG 46385</strain>
    </source>
</reference>
<comment type="caution">
    <text evidence="1">The sequence shown here is derived from an EMBL/GenBank/DDBJ whole genome shotgun (WGS) entry which is preliminary data.</text>
</comment>
<keyword evidence="2" id="KW-1185">Reference proteome</keyword>
<dbReference type="EMBL" id="JBHSHL010000002">
    <property type="protein sequence ID" value="MFC4803470.1"/>
    <property type="molecule type" value="Genomic_DNA"/>
</dbReference>
<dbReference type="PIRSF" id="PIRSF016907">
    <property type="entry name" value="Kin_ATP-NAD"/>
    <property type="match status" value="1"/>
</dbReference>
<dbReference type="PANTHER" id="PTHR40697">
    <property type="entry name" value="ACETOIN CATABOLISM PROTEIN X"/>
    <property type="match status" value="1"/>
</dbReference>